<protein>
    <submittedName>
        <fullName evidence="2">Uncharacterized protein</fullName>
    </submittedName>
</protein>
<accession>A0A6J5R716</accession>
<reference evidence="2" key="1">
    <citation type="submission" date="2020-05" db="EMBL/GenBank/DDBJ databases">
        <authorList>
            <person name="Chiriac C."/>
            <person name="Salcher M."/>
            <person name="Ghai R."/>
            <person name="Kavagutti S V."/>
        </authorList>
    </citation>
    <scope>NUCLEOTIDE SEQUENCE</scope>
</reference>
<evidence type="ECO:0000256" key="1">
    <source>
        <dbReference type="SAM" id="Coils"/>
    </source>
</evidence>
<name>A0A6J5R716_9CAUD</name>
<sequence length="72" mass="7977">MTDDLSKRWDTQVELARTAVETAFQSADDMADRIEELEAKLTKAIGALRCYAHGLRNAGLARAVLAELEVKE</sequence>
<organism evidence="2">
    <name type="scientific">uncultured Caudovirales phage</name>
    <dbReference type="NCBI Taxonomy" id="2100421"/>
    <lineage>
        <taxon>Viruses</taxon>
        <taxon>Duplodnaviria</taxon>
        <taxon>Heunggongvirae</taxon>
        <taxon>Uroviricota</taxon>
        <taxon>Caudoviricetes</taxon>
        <taxon>Peduoviridae</taxon>
        <taxon>Maltschvirus</taxon>
        <taxon>Maltschvirus maltsch</taxon>
    </lineage>
</organism>
<proteinExistence type="predicted"/>
<gene>
    <name evidence="2" type="ORF">UFOVP1202_35</name>
</gene>
<evidence type="ECO:0000313" key="2">
    <source>
        <dbReference type="EMBL" id="CAB4190187.1"/>
    </source>
</evidence>
<keyword evidence="1" id="KW-0175">Coiled coil</keyword>
<dbReference type="EMBL" id="LR797147">
    <property type="protein sequence ID" value="CAB4190187.1"/>
    <property type="molecule type" value="Genomic_DNA"/>
</dbReference>
<feature type="coiled-coil region" evidence="1">
    <location>
        <begin position="20"/>
        <end position="47"/>
    </location>
</feature>